<dbReference type="InterPro" id="IPR038717">
    <property type="entry name" value="Tc1-like_DDE_dom"/>
</dbReference>
<feature type="domain" description="Transposase Tc1-like" evidence="1">
    <location>
        <begin position="67"/>
        <end position="121"/>
    </location>
</feature>
<dbReference type="PANTHER" id="PTHR23022">
    <property type="entry name" value="TRANSPOSABLE ELEMENT-RELATED"/>
    <property type="match status" value="1"/>
</dbReference>
<gene>
    <name evidence="3" type="ORF">M9458_057651</name>
</gene>
<dbReference type="InterPro" id="IPR002492">
    <property type="entry name" value="Transposase_Tc1-like"/>
</dbReference>
<evidence type="ECO:0008006" key="5">
    <source>
        <dbReference type="Google" id="ProtNLM"/>
    </source>
</evidence>
<feature type="domain" description="Tc1-like transposase DDE" evidence="2">
    <location>
        <begin position="186"/>
        <end position="241"/>
    </location>
</feature>
<organism evidence="3 4">
    <name type="scientific">Cirrhinus mrigala</name>
    <name type="common">Mrigala</name>
    <dbReference type="NCBI Taxonomy" id="683832"/>
    <lineage>
        <taxon>Eukaryota</taxon>
        <taxon>Metazoa</taxon>
        <taxon>Chordata</taxon>
        <taxon>Craniata</taxon>
        <taxon>Vertebrata</taxon>
        <taxon>Euteleostomi</taxon>
        <taxon>Actinopterygii</taxon>
        <taxon>Neopterygii</taxon>
        <taxon>Teleostei</taxon>
        <taxon>Ostariophysi</taxon>
        <taxon>Cypriniformes</taxon>
        <taxon>Cyprinidae</taxon>
        <taxon>Labeoninae</taxon>
        <taxon>Labeonini</taxon>
        <taxon>Cirrhinus</taxon>
    </lineage>
</organism>
<dbReference type="InterPro" id="IPR036397">
    <property type="entry name" value="RNaseH_sf"/>
</dbReference>
<dbReference type="SUPFAM" id="SSF46689">
    <property type="entry name" value="Homeodomain-like"/>
    <property type="match status" value="1"/>
</dbReference>
<proteinExistence type="predicted"/>
<keyword evidence="4" id="KW-1185">Reference proteome</keyword>
<evidence type="ECO:0000259" key="2">
    <source>
        <dbReference type="Pfam" id="PF13358"/>
    </source>
</evidence>
<sequence>MRRSLQPTQVPQVVQLIQDGTSMQAVARRFAVSVSVVSRAWRCHQETGQYIRRRGEGHRRATTQQQDRYLRLCARRNRRNTARALQNDLQQATNVHVSAQTVRNRLHEGGMRTRRPQVHTEHVTDVWRRRGERSAACDILQHDRFGSGSVMVWGGISLEDRTALHVLARGSLTAIRYRDEILRPPGFLLKQDNARPHVAGVCQQFLQDKGIDAMDWPARSPDLNPIEHIWDIMHRSIHQHHVAPQTVQELVDALVQETIRHLIRSMPRRCREVI</sequence>
<dbReference type="Proteomes" id="UP001529510">
    <property type="component" value="Unassembled WGS sequence"/>
</dbReference>
<evidence type="ECO:0000313" key="4">
    <source>
        <dbReference type="Proteomes" id="UP001529510"/>
    </source>
</evidence>
<evidence type="ECO:0000313" key="3">
    <source>
        <dbReference type="EMBL" id="KAL0147127.1"/>
    </source>
</evidence>
<accession>A0ABD0MDR8</accession>
<dbReference type="Gene3D" id="3.30.420.10">
    <property type="entry name" value="Ribonuclease H-like superfamily/Ribonuclease H"/>
    <property type="match status" value="1"/>
</dbReference>
<dbReference type="EMBL" id="JAMKFB020000831">
    <property type="protein sequence ID" value="KAL0147127.1"/>
    <property type="molecule type" value="Genomic_DNA"/>
</dbReference>
<dbReference type="AlphaFoldDB" id="A0ABD0MDR8"/>
<name>A0ABD0MDR8_CIRMR</name>
<protein>
    <recommendedName>
        <fullName evidence="5">Transposase</fullName>
    </recommendedName>
</protein>
<dbReference type="InterPro" id="IPR009057">
    <property type="entry name" value="Homeodomain-like_sf"/>
</dbReference>
<evidence type="ECO:0000259" key="1">
    <source>
        <dbReference type="Pfam" id="PF01498"/>
    </source>
</evidence>
<dbReference type="PANTHER" id="PTHR23022:SF135">
    <property type="entry name" value="SI:DKEY-77F5.3"/>
    <property type="match status" value="1"/>
</dbReference>
<dbReference type="InterPro" id="IPR052338">
    <property type="entry name" value="Transposase_5"/>
</dbReference>
<dbReference type="Pfam" id="PF13358">
    <property type="entry name" value="DDE_3"/>
    <property type="match status" value="1"/>
</dbReference>
<dbReference type="Pfam" id="PF01498">
    <property type="entry name" value="HTH_Tnp_Tc3_2"/>
    <property type="match status" value="1"/>
</dbReference>
<comment type="caution">
    <text evidence="3">The sequence shown here is derived from an EMBL/GenBank/DDBJ whole genome shotgun (WGS) entry which is preliminary data.</text>
</comment>
<reference evidence="3 4" key="1">
    <citation type="submission" date="2024-05" db="EMBL/GenBank/DDBJ databases">
        <title>Genome sequencing and assembly of Indian major carp, Cirrhinus mrigala (Hamilton, 1822).</title>
        <authorList>
            <person name="Mohindra V."/>
            <person name="Chowdhury L.M."/>
            <person name="Lal K."/>
            <person name="Jena J.K."/>
        </authorList>
    </citation>
    <scope>NUCLEOTIDE SEQUENCE [LARGE SCALE GENOMIC DNA]</scope>
    <source>
        <strain evidence="3">CM1030</strain>
        <tissue evidence="3">Blood</tissue>
    </source>
</reference>